<keyword evidence="4" id="KW-1185">Reference proteome</keyword>
<dbReference type="InterPro" id="IPR001478">
    <property type="entry name" value="PDZ"/>
</dbReference>
<dbReference type="GO" id="GO:0005886">
    <property type="term" value="C:plasma membrane"/>
    <property type="evidence" value="ECO:0007669"/>
    <property type="project" value="TreeGrafter"/>
</dbReference>
<dbReference type="PANTHER" id="PTHR12345:SF3">
    <property type="entry name" value="PDZ DOMAIN-CONTAINING PROTEIN"/>
    <property type="match status" value="1"/>
</dbReference>
<feature type="domain" description="PDZ" evidence="2">
    <location>
        <begin position="103"/>
        <end position="182"/>
    </location>
</feature>
<dbReference type="AlphaFoldDB" id="A0A6G0Z6Z2"/>
<dbReference type="Gene3D" id="2.30.42.10">
    <property type="match status" value="2"/>
</dbReference>
<keyword evidence="1" id="KW-0677">Repeat</keyword>
<dbReference type="FunFam" id="2.30.42.10:FF:000043">
    <property type="entry name" value="Syntenin-1 isoform X1"/>
    <property type="match status" value="1"/>
</dbReference>
<name>A0A6G0Z6Z2_APHCR</name>
<gene>
    <name evidence="3" type="ORF">FWK35_00013912</name>
</gene>
<dbReference type="PROSITE" id="PS50106">
    <property type="entry name" value="PDZ"/>
    <property type="match status" value="2"/>
</dbReference>
<dbReference type="SMART" id="SM00228">
    <property type="entry name" value="PDZ"/>
    <property type="match status" value="2"/>
</dbReference>
<evidence type="ECO:0000313" key="4">
    <source>
        <dbReference type="Proteomes" id="UP000478052"/>
    </source>
</evidence>
<sequence length="308" mass="34469">MSLYPSLEDLKLDEFIKTQNQIVQHNENPPPFMAICPPHPSGMDQESLNVMYPILNDYMGLELSILAQNNSIDIPSQNSQSKNNVVATPFQDNPVHVTNGVRKLVLCKDGKGQIGLKMSTFNNGIFVSVVVQDSPAAKAGLRFGDQILQINEVFVAGMSVDKVNKIFRECSVNNICVIVRDRPLERTINLYKDRAGQIGFQFKNGKINNIVKDSSAARNGVLTDHQLLEINGQNIIGMKDKQVVDIIANAADCITITIIPVSIYEHMMKKYDCAIIDQEHNGSFNNIRIKKKPIHLLKSFLKFIIYLT</sequence>
<dbReference type="GO" id="GO:0005737">
    <property type="term" value="C:cytoplasm"/>
    <property type="evidence" value="ECO:0007669"/>
    <property type="project" value="TreeGrafter"/>
</dbReference>
<dbReference type="InterPro" id="IPR051230">
    <property type="entry name" value="APP-Binding"/>
</dbReference>
<dbReference type="PANTHER" id="PTHR12345">
    <property type="entry name" value="SYNTENIN RELATED"/>
    <property type="match status" value="1"/>
</dbReference>
<evidence type="ECO:0000256" key="1">
    <source>
        <dbReference type="ARBA" id="ARBA00022737"/>
    </source>
</evidence>
<reference evidence="3 4" key="1">
    <citation type="submission" date="2019-08" db="EMBL/GenBank/DDBJ databases">
        <title>Whole genome of Aphis craccivora.</title>
        <authorList>
            <person name="Voronova N.V."/>
            <person name="Shulinski R.S."/>
            <person name="Bandarenka Y.V."/>
            <person name="Zhorov D.G."/>
            <person name="Warner D."/>
        </authorList>
    </citation>
    <scope>NUCLEOTIDE SEQUENCE [LARGE SCALE GENOMIC DNA]</scope>
    <source>
        <strain evidence="3">180601</strain>
        <tissue evidence="3">Whole Body</tissue>
    </source>
</reference>
<evidence type="ECO:0000313" key="3">
    <source>
        <dbReference type="EMBL" id="KAF0766507.1"/>
    </source>
</evidence>
<dbReference type="EMBL" id="VUJU01001178">
    <property type="protein sequence ID" value="KAF0766507.1"/>
    <property type="molecule type" value="Genomic_DNA"/>
</dbReference>
<dbReference type="InterPro" id="IPR036034">
    <property type="entry name" value="PDZ_sf"/>
</dbReference>
<organism evidence="3 4">
    <name type="scientific">Aphis craccivora</name>
    <name type="common">Cowpea aphid</name>
    <dbReference type="NCBI Taxonomy" id="307492"/>
    <lineage>
        <taxon>Eukaryota</taxon>
        <taxon>Metazoa</taxon>
        <taxon>Ecdysozoa</taxon>
        <taxon>Arthropoda</taxon>
        <taxon>Hexapoda</taxon>
        <taxon>Insecta</taxon>
        <taxon>Pterygota</taxon>
        <taxon>Neoptera</taxon>
        <taxon>Paraneoptera</taxon>
        <taxon>Hemiptera</taxon>
        <taxon>Sternorrhyncha</taxon>
        <taxon>Aphidomorpha</taxon>
        <taxon>Aphidoidea</taxon>
        <taxon>Aphididae</taxon>
        <taxon>Aphidini</taxon>
        <taxon>Aphis</taxon>
        <taxon>Aphis</taxon>
    </lineage>
</organism>
<protein>
    <submittedName>
        <fullName evidence="3">Syntenin-1-like</fullName>
    </submittedName>
</protein>
<accession>A0A6G0Z6Z2</accession>
<feature type="domain" description="PDZ" evidence="2">
    <location>
        <begin position="187"/>
        <end position="262"/>
    </location>
</feature>
<dbReference type="SUPFAM" id="SSF50156">
    <property type="entry name" value="PDZ domain-like"/>
    <property type="match status" value="2"/>
</dbReference>
<evidence type="ECO:0000259" key="2">
    <source>
        <dbReference type="PROSITE" id="PS50106"/>
    </source>
</evidence>
<dbReference type="Pfam" id="PF00595">
    <property type="entry name" value="PDZ"/>
    <property type="match status" value="2"/>
</dbReference>
<comment type="caution">
    <text evidence="3">The sequence shown here is derived from an EMBL/GenBank/DDBJ whole genome shotgun (WGS) entry which is preliminary data.</text>
</comment>
<proteinExistence type="predicted"/>
<dbReference type="OrthoDB" id="10059177at2759"/>
<dbReference type="Proteomes" id="UP000478052">
    <property type="component" value="Unassembled WGS sequence"/>
</dbReference>